<dbReference type="PANTHER" id="PTHR11487:SF0">
    <property type="entry name" value="S-ACYL FATTY ACID SYNTHASE THIOESTERASE, MEDIUM CHAIN"/>
    <property type="match status" value="1"/>
</dbReference>
<comment type="similarity">
    <text evidence="1">Belongs to the thioesterase family.</text>
</comment>
<evidence type="ECO:0000256" key="1">
    <source>
        <dbReference type="ARBA" id="ARBA00007169"/>
    </source>
</evidence>
<dbReference type="Pfam" id="PF00975">
    <property type="entry name" value="Thioesterase"/>
    <property type="match status" value="1"/>
</dbReference>
<keyword evidence="4" id="KW-0378">Hydrolase</keyword>
<evidence type="ECO:0000256" key="2">
    <source>
        <dbReference type="SAM" id="MobiDB-lite"/>
    </source>
</evidence>
<comment type="caution">
    <text evidence="4">The sequence shown here is derived from an EMBL/GenBank/DDBJ whole genome shotgun (WGS) entry which is preliminary data.</text>
</comment>
<protein>
    <submittedName>
        <fullName evidence="4">Gramicidin S biosynthesis protein GrsT</fullName>
        <ecNumber evidence="4">3.1.2.-</ecNumber>
    </submittedName>
</protein>
<organism evidence="4 5">
    <name type="scientific">Blattamonas nauphoetae</name>
    <dbReference type="NCBI Taxonomy" id="2049346"/>
    <lineage>
        <taxon>Eukaryota</taxon>
        <taxon>Metamonada</taxon>
        <taxon>Preaxostyla</taxon>
        <taxon>Oxymonadida</taxon>
        <taxon>Blattamonas</taxon>
    </lineage>
</organism>
<dbReference type="InterPro" id="IPR012223">
    <property type="entry name" value="TEII"/>
</dbReference>
<dbReference type="EC" id="3.1.2.-" evidence="4"/>
<evidence type="ECO:0000313" key="5">
    <source>
        <dbReference type="Proteomes" id="UP001281761"/>
    </source>
</evidence>
<dbReference type="PANTHER" id="PTHR11487">
    <property type="entry name" value="THIOESTERASE"/>
    <property type="match status" value="1"/>
</dbReference>
<sequence>MPRPESNGVPTTLRLFCFNHAGGSPTVFNTRWAKFLPAEVQVVGIQFPGRMSRVGEPGFKDAKIAMKNLIDEIAFMFEEPEYLPYSAYGHSFGACCALEFCRQIRNRGWNPPITLICSSRLPPQMGVVDPPIFKLPDDELQQQLLLRYDTPLITDPDTINLTLPPMRDDLEALDGYLPDPYDEVDVPLSCPLTVFVGELDKMVPFSKLDRWQEHTTSAFQKSLVKNAPHFMWEDKGYKQTLKRAVQEALDIVGEKGEQVTWVKRFPTIDEKRKEYERTKAIEAEKQKNEPKPETVEKSAAQPAPSEAKTKQSKADLEETFYFC</sequence>
<accession>A0ABQ9WWX6</accession>
<dbReference type="EMBL" id="JARBJD010000317">
    <property type="protein sequence ID" value="KAK2944030.1"/>
    <property type="molecule type" value="Genomic_DNA"/>
</dbReference>
<evidence type="ECO:0000313" key="4">
    <source>
        <dbReference type="EMBL" id="KAK2944030.1"/>
    </source>
</evidence>
<dbReference type="GO" id="GO:0016787">
    <property type="term" value="F:hydrolase activity"/>
    <property type="evidence" value="ECO:0007669"/>
    <property type="project" value="UniProtKB-KW"/>
</dbReference>
<feature type="region of interest" description="Disordered" evidence="2">
    <location>
        <begin position="279"/>
        <end position="314"/>
    </location>
</feature>
<evidence type="ECO:0000259" key="3">
    <source>
        <dbReference type="Pfam" id="PF00975"/>
    </source>
</evidence>
<reference evidence="4 5" key="1">
    <citation type="journal article" date="2022" name="bioRxiv">
        <title>Genomics of Preaxostyla Flagellates Illuminates Evolutionary Transitions and the Path Towards Mitochondrial Loss.</title>
        <authorList>
            <person name="Novak L.V.F."/>
            <person name="Treitli S.C."/>
            <person name="Pyrih J."/>
            <person name="Halakuc P."/>
            <person name="Pipaliya S.V."/>
            <person name="Vacek V."/>
            <person name="Brzon O."/>
            <person name="Soukal P."/>
            <person name="Eme L."/>
            <person name="Dacks J.B."/>
            <person name="Karnkowska A."/>
            <person name="Elias M."/>
            <person name="Hampl V."/>
        </authorList>
    </citation>
    <scope>NUCLEOTIDE SEQUENCE [LARGE SCALE GENOMIC DNA]</scope>
    <source>
        <strain evidence="4">NAU3</strain>
        <tissue evidence="4">Gut</tissue>
    </source>
</reference>
<dbReference type="Gene3D" id="3.40.50.1820">
    <property type="entry name" value="alpha/beta hydrolase"/>
    <property type="match status" value="1"/>
</dbReference>
<proteinExistence type="inferred from homology"/>
<dbReference type="Proteomes" id="UP001281761">
    <property type="component" value="Unassembled WGS sequence"/>
</dbReference>
<name>A0ABQ9WWX6_9EUKA</name>
<keyword evidence="5" id="KW-1185">Reference proteome</keyword>
<feature type="domain" description="Thioesterase" evidence="3">
    <location>
        <begin position="14"/>
        <end position="227"/>
    </location>
</feature>
<dbReference type="InterPro" id="IPR029058">
    <property type="entry name" value="AB_hydrolase_fold"/>
</dbReference>
<feature type="compositionally biased region" description="Basic and acidic residues" evidence="2">
    <location>
        <begin position="279"/>
        <end position="296"/>
    </location>
</feature>
<dbReference type="SUPFAM" id="SSF53474">
    <property type="entry name" value="alpha/beta-Hydrolases"/>
    <property type="match status" value="1"/>
</dbReference>
<gene>
    <name evidence="4" type="ORF">BLNAU_21029</name>
</gene>
<dbReference type="InterPro" id="IPR001031">
    <property type="entry name" value="Thioesterase"/>
</dbReference>